<sequence length="124" mass="14124">MTAPGRRPRYGRARYRTLDRHTSSDGSVSQIRVEVYEHSHCSHVRDSQNRDAVRLTSTSDEWAAIRRRSPKRKTLITRLTRRVLRSTSGHAQRFTASVSGVEGSRACCTIGPRESFTGRNRHDS</sequence>
<accession>A0A3N0EDZ3</accession>
<comment type="caution">
    <text evidence="2">The sequence shown here is derived from an EMBL/GenBank/DDBJ whole genome shotgun (WGS) entry which is preliminary data.</text>
</comment>
<evidence type="ECO:0000313" key="3">
    <source>
        <dbReference type="Proteomes" id="UP000269198"/>
    </source>
</evidence>
<gene>
    <name evidence="2" type="ORF">EFW17_05765</name>
</gene>
<evidence type="ECO:0000259" key="1">
    <source>
        <dbReference type="Pfam" id="PF04149"/>
    </source>
</evidence>
<dbReference type="EMBL" id="RJMB01000004">
    <property type="protein sequence ID" value="RNL86044.1"/>
    <property type="molecule type" value="Genomic_DNA"/>
</dbReference>
<keyword evidence="3" id="KW-1185">Reference proteome</keyword>
<dbReference type="InterPro" id="IPR007278">
    <property type="entry name" value="DUF397"/>
</dbReference>
<organism evidence="2 3">
    <name type="scientific">Halostreptopolyspora alba</name>
    <dbReference type="NCBI Taxonomy" id="2487137"/>
    <lineage>
        <taxon>Bacteria</taxon>
        <taxon>Bacillati</taxon>
        <taxon>Actinomycetota</taxon>
        <taxon>Actinomycetes</taxon>
        <taxon>Streptosporangiales</taxon>
        <taxon>Nocardiopsidaceae</taxon>
        <taxon>Halostreptopolyspora</taxon>
    </lineage>
</organism>
<dbReference type="AlphaFoldDB" id="A0A3N0EDZ3"/>
<name>A0A3N0EDZ3_9ACTN</name>
<feature type="domain" description="DUF397" evidence="1">
    <location>
        <begin position="30"/>
        <end position="64"/>
    </location>
</feature>
<dbReference type="Proteomes" id="UP000269198">
    <property type="component" value="Unassembled WGS sequence"/>
</dbReference>
<proteinExistence type="predicted"/>
<reference evidence="2 3" key="1">
    <citation type="submission" date="2018-11" db="EMBL/GenBank/DDBJ databases">
        <title>The genome draft of YIM 96095.</title>
        <authorList>
            <person name="Tang S.-K."/>
            <person name="Chunyu W.-X."/>
            <person name="Feng Y.-Z."/>
        </authorList>
    </citation>
    <scope>NUCLEOTIDE SEQUENCE [LARGE SCALE GENOMIC DNA]</scope>
    <source>
        <strain evidence="2 3">YIM 96095</strain>
    </source>
</reference>
<protein>
    <submittedName>
        <fullName evidence="2">DUF397 domain-containing protein</fullName>
    </submittedName>
</protein>
<evidence type="ECO:0000313" key="2">
    <source>
        <dbReference type="EMBL" id="RNL86044.1"/>
    </source>
</evidence>
<dbReference type="Pfam" id="PF04149">
    <property type="entry name" value="DUF397"/>
    <property type="match status" value="1"/>
</dbReference>
<dbReference type="RefSeq" id="WP_123200238.1">
    <property type="nucleotide sequence ID" value="NZ_RJMB01000004.1"/>
</dbReference>